<feature type="domain" description="HMA" evidence="1">
    <location>
        <begin position="19"/>
        <end position="85"/>
    </location>
</feature>
<evidence type="ECO:0000313" key="2">
    <source>
        <dbReference type="EMBL" id="KAF2750918.1"/>
    </source>
</evidence>
<dbReference type="Gene3D" id="3.30.70.100">
    <property type="match status" value="1"/>
</dbReference>
<dbReference type="GO" id="GO:0046872">
    <property type="term" value="F:metal ion binding"/>
    <property type="evidence" value="ECO:0007669"/>
    <property type="project" value="InterPro"/>
</dbReference>
<accession>A0A6A6VJX5</accession>
<evidence type="ECO:0000259" key="1">
    <source>
        <dbReference type="PROSITE" id="PS50846"/>
    </source>
</evidence>
<name>A0A6A6VJX5_9PLEO</name>
<proteinExistence type="predicted"/>
<organism evidence="2 3">
    <name type="scientific">Sporormia fimetaria CBS 119925</name>
    <dbReference type="NCBI Taxonomy" id="1340428"/>
    <lineage>
        <taxon>Eukaryota</taxon>
        <taxon>Fungi</taxon>
        <taxon>Dikarya</taxon>
        <taxon>Ascomycota</taxon>
        <taxon>Pezizomycotina</taxon>
        <taxon>Dothideomycetes</taxon>
        <taxon>Pleosporomycetidae</taxon>
        <taxon>Pleosporales</taxon>
        <taxon>Sporormiaceae</taxon>
        <taxon>Sporormia</taxon>
    </lineage>
</organism>
<dbReference type="InterPro" id="IPR036163">
    <property type="entry name" value="HMA_dom_sf"/>
</dbReference>
<evidence type="ECO:0000313" key="3">
    <source>
        <dbReference type="Proteomes" id="UP000799440"/>
    </source>
</evidence>
<dbReference type="CDD" id="cd00371">
    <property type="entry name" value="HMA"/>
    <property type="match status" value="1"/>
</dbReference>
<dbReference type="PROSITE" id="PS50846">
    <property type="entry name" value="HMA_2"/>
    <property type="match status" value="1"/>
</dbReference>
<dbReference type="SUPFAM" id="SSF55008">
    <property type="entry name" value="HMA, heavy metal-associated domain"/>
    <property type="match status" value="1"/>
</dbReference>
<dbReference type="EMBL" id="MU006563">
    <property type="protein sequence ID" value="KAF2750918.1"/>
    <property type="molecule type" value="Genomic_DNA"/>
</dbReference>
<keyword evidence="3" id="KW-1185">Reference proteome</keyword>
<dbReference type="Proteomes" id="UP000799440">
    <property type="component" value="Unassembled WGS sequence"/>
</dbReference>
<dbReference type="AlphaFoldDB" id="A0A6A6VJX5"/>
<reference evidence="2" key="1">
    <citation type="journal article" date="2020" name="Stud. Mycol.">
        <title>101 Dothideomycetes genomes: a test case for predicting lifestyles and emergence of pathogens.</title>
        <authorList>
            <person name="Haridas S."/>
            <person name="Albert R."/>
            <person name="Binder M."/>
            <person name="Bloem J."/>
            <person name="Labutti K."/>
            <person name="Salamov A."/>
            <person name="Andreopoulos B."/>
            <person name="Baker S."/>
            <person name="Barry K."/>
            <person name="Bills G."/>
            <person name="Bluhm B."/>
            <person name="Cannon C."/>
            <person name="Castanera R."/>
            <person name="Culley D."/>
            <person name="Daum C."/>
            <person name="Ezra D."/>
            <person name="Gonzalez J."/>
            <person name="Henrissat B."/>
            <person name="Kuo A."/>
            <person name="Liang C."/>
            <person name="Lipzen A."/>
            <person name="Lutzoni F."/>
            <person name="Magnuson J."/>
            <person name="Mondo S."/>
            <person name="Nolan M."/>
            <person name="Ohm R."/>
            <person name="Pangilinan J."/>
            <person name="Park H.-J."/>
            <person name="Ramirez L."/>
            <person name="Alfaro M."/>
            <person name="Sun H."/>
            <person name="Tritt A."/>
            <person name="Yoshinaga Y."/>
            <person name="Zwiers L.-H."/>
            <person name="Turgeon B."/>
            <person name="Goodwin S."/>
            <person name="Spatafora J."/>
            <person name="Crous P."/>
            <person name="Grigoriev I."/>
        </authorList>
    </citation>
    <scope>NUCLEOTIDE SEQUENCE</scope>
    <source>
        <strain evidence="2">CBS 119925</strain>
    </source>
</reference>
<protein>
    <recommendedName>
        <fullName evidence="1">HMA domain-containing protein</fullName>
    </recommendedName>
</protein>
<feature type="non-terminal residue" evidence="2">
    <location>
        <position position="121"/>
    </location>
</feature>
<sequence>MSPVVKLARKLREPLPEKVTTTIFISNLHCSSCVASIQEALDNLRPTPEFIAHSIISHSVVLCHKRSLALEVIVKTIEHAGFEVHSIFQDQPAKHEPVEVRQPHDRDAEWQLSLDRAVSKW</sequence>
<dbReference type="InterPro" id="IPR006121">
    <property type="entry name" value="HMA_dom"/>
</dbReference>
<dbReference type="OrthoDB" id="3784695at2759"/>
<gene>
    <name evidence="2" type="ORF">M011DRAFT_395381</name>
</gene>